<evidence type="ECO:0000313" key="3">
    <source>
        <dbReference type="Proteomes" id="UP000215694"/>
    </source>
</evidence>
<sequence length="92" mass="10602">MEFHYYYLIQDIIGLIVAFIGVRMVTLCFKMMLSSKMSKNIFLLILKYTLVTASGANILFNHFGLKPWIISIILMFISAIIAPKEKSKLLRI</sequence>
<feature type="transmembrane region" description="Helical" evidence="1">
    <location>
        <begin position="65"/>
        <end position="82"/>
    </location>
</feature>
<comment type="caution">
    <text evidence="2">The sequence shown here is derived from an EMBL/GenBank/DDBJ whole genome shotgun (WGS) entry which is preliminary data.</text>
</comment>
<keyword evidence="1" id="KW-1133">Transmembrane helix</keyword>
<keyword evidence="1" id="KW-0812">Transmembrane</keyword>
<feature type="transmembrane region" description="Helical" evidence="1">
    <location>
        <begin position="41"/>
        <end position="59"/>
    </location>
</feature>
<dbReference type="Proteomes" id="UP000215694">
    <property type="component" value="Unassembled WGS sequence"/>
</dbReference>
<evidence type="ECO:0000256" key="1">
    <source>
        <dbReference type="SAM" id="Phobius"/>
    </source>
</evidence>
<dbReference type="OrthoDB" id="1756923at2"/>
<organism evidence="2 3">
    <name type="scientific">Romboutsia weinsteinii</name>
    <dbReference type="NCBI Taxonomy" id="2020949"/>
    <lineage>
        <taxon>Bacteria</taxon>
        <taxon>Bacillati</taxon>
        <taxon>Bacillota</taxon>
        <taxon>Clostridia</taxon>
        <taxon>Peptostreptococcales</taxon>
        <taxon>Peptostreptococcaceae</taxon>
        <taxon>Romboutsia</taxon>
    </lineage>
</organism>
<accession>A0A371J0M8</accession>
<name>A0A371J0M8_9FIRM</name>
<gene>
    <name evidence="2" type="ORF">CHL78_014445</name>
</gene>
<feature type="transmembrane region" description="Helical" evidence="1">
    <location>
        <begin position="6"/>
        <end position="29"/>
    </location>
</feature>
<dbReference type="RefSeq" id="WP_094369783.1">
    <property type="nucleotide sequence ID" value="NZ_NOJY02000032.1"/>
</dbReference>
<dbReference type="AlphaFoldDB" id="A0A371J0M8"/>
<keyword evidence="3" id="KW-1185">Reference proteome</keyword>
<reference evidence="2 3" key="1">
    <citation type="journal article" date="2017" name="Genome Announc.">
        <title>Draft Genome Sequence of Romboutsia weinsteinii sp. nov. Strain CCRI-19649(T) Isolated from Surface Water.</title>
        <authorList>
            <person name="Maheux A.F."/>
            <person name="Boudreau D.K."/>
            <person name="Berube E."/>
            <person name="Boissinot M."/>
            <person name="Cantin P."/>
            <person name="Raymond F."/>
            <person name="Corbeil J."/>
            <person name="Omar R.F."/>
            <person name="Bergeron M.G."/>
        </authorList>
    </citation>
    <scope>NUCLEOTIDE SEQUENCE [LARGE SCALE GENOMIC DNA]</scope>
    <source>
        <strain evidence="2 3">CCRI-19649</strain>
    </source>
</reference>
<protein>
    <submittedName>
        <fullName evidence="2">Uncharacterized protein</fullName>
    </submittedName>
</protein>
<proteinExistence type="predicted"/>
<dbReference type="EMBL" id="NOJY02000032">
    <property type="protein sequence ID" value="RDY26216.1"/>
    <property type="molecule type" value="Genomic_DNA"/>
</dbReference>
<keyword evidence="1" id="KW-0472">Membrane</keyword>
<evidence type="ECO:0000313" key="2">
    <source>
        <dbReference type="EMBL" id="RDY26216.1"/>
    </source>
</evidence>